<reference evidence="1" key="2">
    <citation type="journal article" date="2021" name="PeerJ">
        <title>Extensive microbial diversity within the chicken gut microbiome revealed by metagenomics and culture.</title>
        <authorList>
            <person name="Gilroy R."/>
            <person name="Ravi A."/>
            <person name="Getino M."/>
            <person name="Pursley I."/>
            <person name="Horton D.L."/>
            <person name="Alikhan N.F."/>
            <person name="Baker D."/>
            <person name="Gharbi K."/>
            <person name="Hall N."/>
            <person name="Watson M."/>
            <person name="Adriaenssens E.M."/>
            <person name="Foster-Nyarko E."/>
            <person name="Jarju S."/>
            <person name="Secka A."/>
            <person name="Antonio M."/>
            <person name="Oren A."/>
            <person name="Chaudhuri R.R."/>
            <person name="La Ragione R."/>
            <person name="Hildebrand F."/>
            <person name="Pallen M.J."/>
        </authorList>
    </citation>
    <scope>NUCLEOTIDE SEQUENCE</scope>
    <source>
        <strain evidence="1">CHK136-897</strain>
    </source>
</reference>
<dbReference type="EMBL" id="DVNO01000012">
    <property type="protein sequence ID" value="HIU65311.1"/>
    <property type="molecule type" value="Genomic_DNA"/>
</dbReference>
<protein>
    <submittedName>
        <fullName evidence="1">Uncharacterized protein</fullName>
    </submittedName>
</protein>
<evidence type="ECO:0000313" key="2">
    <source>
        <dbReference type="Proteomes" id="UP000824142"/>
    </source>
</evidence>
<accession>A0A9D1MS97</accession>
<reference evidence="1" key="1">
    <citation type="submission" date="2020-10" db="EMBL/GenBank/DDBJ databases">
        <authorList>
            <person name="Gilroy R."/>
        </authorList>
    </citation>
    <scope>NUCLEOTIDE SEQUENCE</scope>
    <source>
        <strain evidence="1">CHK136-897</strain>
    </source>
</reference>
<sequence>MTKKRKSLPRWCKYCKYYNATDDFSGNCYKFTGAFLYFLFGMFDQRRNFDDTCKHFEYAKKYRNQQKSR</sequence>
<gene>
    <name evidence="1" type="ORF">IAC63_01575</name>
</gene>
<dbReference type="AlphaFoldDB" id="A0A9D1MS97"/>
<name>A0A9D1MS97_9PROT</name>
<proteinExistence type="predicted"/>
<comment type="caution">
    <text evidence="1">The sequence shown here is derived from an EMBL/GenBank/DDBJ whole genome shotgun (WGS) entry which is preliminary data.</text>
</comment>
<organism evidence="1 2">
    <name type="scientific">Candidatus Enterousia avicola</name>
    <dbReference type="NCBI Taxonomy" id="2840787"/>
    <lineage>
        <taxon>Bacteria</taxon>
        <taxon>Pseudomonadati</taxon>
        <taxon>Pseudomonadota</taxon>
        <taxon>Alphaproteobacteria</taxon>
        <taxon>Candidatus Enterousia</taxon>
    </lineage>
</organism>
<dbReference type="Proteomes" id="UP000824142">
    <property type="component" value="Unassembled WGS sequence"/>
</dbReference>
<evidence type="ECO:0000313" key="1">
    <source>
        <dbReference type="EMBL" id="HIU65311.1"/>
    </source>
</evidence>